<dbReference type="InterPro" id="IPR002716">
    <property type="entry name" value="PIN_dom"/>
</dbReference>
<keyword evidence="3 6" id="KW-0479">Metal-binding</keyword>
<keyword evidence="1 6" id="KW-1277">Toxin-antitoxin system</keyword>
<dbReference type="InterPro" id="IPR029060">
    <property type="entry name" value="PIN-like_dom_sf"/>
</dbReference>
<feature type="binding site" evidence="6">
    <location>
        <position position="5"/>
    </location>
    <ligand>
        <name>Mg(2+)</name>
        <dbReference type="ChEBI" id="CHEBI:18420"/>
    </ligand>
</feature>
<keyword evidence="4 6" id="KW-0378">Hydrolase</keyword>
<protein>
    <recommendedName>
        <fullName evidence="6">Ribonuclease VapC</fullName>
        <shortName evidence="6">RNase VapC</shortName>
        <ecNumber evidence="6">3.1.-.-</ecNumber>
    </recommendedName>
    <alternativeName>
        <fullName evidence="6">Toxin VapC</fullName>
    </alternativeName>
</protein>
<gene>
    <name evidence="6" type="primary">vapC</name>
    <name evidence="8" type="ORF">LRS13_14105</name>
</gene>
<dbReference type="EC" id="3.1.-.-" evidence="6"/>
<comment type="similarity">
    <text evidence="6">Belongs to the PINc/VapC protein family.</text>
</comment>
<evidence type="ECO:0000259" key="7">
    <source>
        <dbReference type="Pfam" id="PF01850"/>
    </source>
</evidence>
<evidence type="ECO:0000313" key="9">
    <source>
        <dbReference type="Proteomes" id="UP001058860"/>
    </source>
</evidence>
<keyword evidence="5 6" id="KW-0460">Magnesium</keyword>
<reference evidence="9" key="1">
    <citation type="submission" date="2021-11" db="EMBL/GenBank/DDBJ databases">
        <title>Cultivation dependent microbiological survey of springs from the worlds oldest radium mine currently devoted to the extraction of radon-saturated water.</title>
        <authorList>
            <person name="Kapinusova G."/>
            <person name="Smrhova T."/>
            <person name="Strejcek M."/>
            <person name="Suman J."/>
            <person name="Jani K."/>
            <person name="Pajer P."/>
            <person name="Uhlik O."/>
        </authorList>
    </citation>
    <scope>NUCLEOTIDE SEQUENCE [LARGE SCALE GENOMIC DNA]</scope>
    <source>
        <strain evidence="9">J379</strain>
    </source>
</reference>
<evidence type="ECO:0000313" key="8">
    <source>
        <dbReference type="EMBL" id="UUY01857.1"/>
    </source>
</evidence>
<dbReference type="Proteomes" id="UP001058860">
    <property type="component" value="Chromosome"/>
</dbReference>
<organism evidence="8 9">
    <name type="scientific">Svornostia abyssi</name>
    <dbReference type="NCBI Taxonomy" id="2898438"/>
    <lineage>
        <taxon>Bacteria</taxon>
        <taxon>Bacillati</taxon>
        <taxon>Actinomycetota</taxon>
        <taxon>Thermoleophilia</taxon>
        <taxon>Solirubrobacterales</taxon>
        <taxon>Baekduiaceae</taxon>
        <taxon>Svornostia</taxon>
    </lineage>
</organism>
<dbReference type="Pfam" id="PF01850">
    <property type="entry name" value="PIN"/>
    <property type="match status" value="1"/>
</dbReference>
<dbReference type="HAMAP" id="MF_00265">
    <property type="entry name" value="VapC_Nob1"/>
    <property type="match status" value="1"/>
</dbReference>
<keyword evidence="9" id="KW-1185">Reference proteome</keyword>
<evidence type="ECO:0000256" key="1">
    <source>
        <dbReference type="ARBA" id="ARBA00022649"/>
    </source>
</evidence>
<proteinExistence type="inferred from homology"/>
<dbReference type="RefSeq" id="WP_353862401.1">
    <property type="nucleotide sequence ID" value="NZ_CP088295.1"/>
</dbReference>
<sequence length="142" mass="15405">MIAVDTNVLVYAHRADAPEHERAVSAVERLASDGAAWGLPWPVAHEFVKVMTGISWRPAPLDVTLRMLRRLLDAPGCVPMGEGADHVTRLETLAVAGRATGSLVYDARIAAICLDHGVTELWTADRDFGRFPQLRAVNPLVG</sequence>
<dbReference type="Gene3D" id="3.40.50.1010">
    <property type="entry name" value="5'-nuclease"/>
    <property type="match status" value="1"/>
</dbReference>
<evidence type="ECO:0000256" key="5">
    <source>
        <dbReference type="ARBA" id="ARBA00022842"/>
    </source>
</evidence>
<accession>A0ABY5PBE3</accession>
<feature type="domain" description="PIN" evidence="7">
    <location>
        <begin position="2"/>
        <end position="131"/>
    </location>
</feature>
<dbReference type="InterPro" id="IPR006226">
    <property type="entry name" value="Mtu_PIN"/>
</dbReference>
<keyword evidence="2 6" id="KW-0540">Nuclease</keyword>
<evidence type="ECO:0000256" key="2">
    <source>
        <dbReference type="ARBA" id="ARBA00022722"/>
    </source>
</evidence>
<comment type="cofactor">
    <cofactor evidence="6">
        <name>Mg(2+)</name>
        <dbReference type="ChEBI" id="CHEBI:18420"/>
    </cofactor>
</comment>
<evidence type="ECO:0000256" key="6">
    <source>
        <dbReference type="HAMAP-Rule" id="MF_00265"/>
    </source>
</evidence>
<evidence type="ECO:0000256" key="3">
    <source>
        <dbReference type="ARBA" id="ARBA00022723"/>
    </source>
</evidence>
<keyword evidence="6" id="KW-0800">Toxin</keyword>
<dbReference type="NCBIfam" id="TIGR00028">
    <property type="entry name" value="Mtu_PIN_fam"/>
    <property type="match status" value="1"/>
</dbReference>
<dbReference type="EMBL" id="CP088295">
    <property type="protein sequence ID" value="UUY01857.1"/>
    <property type="molecule type" value="Genomic_DNA"/>
</dbReference>
<dbReference type="InterPro" id="IPR022907">
    <property type="entry name" value="VapC_family"/>
</dbReference>
<evidence type="ECO:0000256" key="4">
    <source>
        <dbReference type="ARBA" id="ARBA00022801"/>
    </source>
</evidence>
<feature type="binding site" evidence="6">
    <location>
        <position position="106"/>
    </location>
    <ligand>
        <name>Mg(2+)</name>
        <dbReference type="ChEBI" id="CHEBI:18420"/>
    </ligand>
</feature>
<dbReference type="SUPFAM" id="SSF88723">
    <property type="entry name" value="PIN domain-like"/>
    <property type="match status" value="1"/>
</dbReference>
<comment type="function">
    <text evidence="6">Toxic component of a toxin-antitoxin (TA) system. An RNase.</text>
</comment>
<name>A0ABY5PBE3_9ACTN</name>